<dbReference type="GO" id="GO:0030246">
    <property type="term" value="F:carbohydrate binding"/>
    <property type="evidence" value="ECO:0007669"/>
    <property type="project" value="InterPro"/>
</dbReference>
<sequence length="275" mass="30776">MKNMINLNPGQFRRQAKEVYRDADFTVTTFMFPGEIAAMRLQNNRGSLTLLPYQDLVVWDAAFDGHSLKSKESPTQPRRDDNHGCFVCHEGLPENHGPIVDVWLEVEDAILTVRASNADSLKSGCHTQPAVQLTANSAQFSIEMVINNLAEHAQPLSYRCHMNYACEPDAIFRQNLPGSALNIRGNPQPVICSDDLSLYVDQAEFFMLEPCGRRYVTRFSTDQFHYAVLLRPRTNLQAAAFVQPASCSPDNAASQMPALLKAGERREFRVTTGVL</sequence>
<dbReference type="Gene3D" id="2.70.98.10">
    <property type="match status" value="1"/>
</dbReference>
<reference evidence="1" key="1">
    <citation type="submission" date="2019-06" db="EMBL/GenBank/DDBJ databases">
        <authorList>
            <person name="Deangelis K."/>
            <person name="Huntemann M."/>
            <person name="Clum A."/>
            <person name="Pillay M."/>
            <person name="Palaniappan K."/>
            <person name="Varghese N."/>
            <person name="Mikhailova N."/>
            <person name="Stamatis D."/>
            <person name="Reddy T."/>
            <person name="Daum C."/>
            <person name="Shapiro N."/>
            <person name="Ivanova N."/>
            <person name="Kyrpides N."/>
            <person name="Woyke T."/>
        </authorList>
    </citation>
    <scope>NUCLEOTIDE SEQUENCE [LARGE SCALE GENOMIC DNA]</scope>
    <source>
        <strain evidence="1">128R</strain>
    </source>
</reference>
<evidence type="ECO:0008006" key="2">
    <source>
        <dbReference type="Google" id="ProtNLM"/>
    </source>
</evidence>
<evidence type="ECO:0000313" key="1">
    <source>
        <dbReference type="EMBL" id="TVZ67642.1"/>
    </source>
</evidence>
<protein>
    <recommendedName>
        <fullName evidence="2">Aldose 1-epimerase</fullName>
    </recommendedName>
</protein>
<organism evidence="1">
    <name type="scientific">Serratia fonticola</name>
    <dbReference type="NCBI Taxonomy" id="47917"/>
    <lineage>
        <taxon>Bacteria</taxon>
        <taxon>Pseudomonadati</taxon>
        <taxon>Pseudomonadota</taxon>
        <taxon>Gammaproteobacteria</taxon>
        <taxon>Enterobacterales</taxon>
        <taxon>Yersiniaceae</taxon>
        <taxon>Serratia</taxon>
    </lineage>
</organism>
<dbReference type="EMBL" id="VISQ01000001">
    <property type="protein sequence ID" value="TVZ67642.1"/>
    <property type="molecule type" value="Genomic_DNA"/>
</dbReference>
<dbReference type="AlphaFoldDB" id="A0A559SZ63"/>
<name>A0A559SZ63_SERFO</name>
<reference evidence="1" key="2">
    <citation type="submission" date="2019-08" db="EMBL/GenBank/DDBJ databases">
        <title>Investigation of anaerobic lignin degradation for improved lignocellulosic biofuels.</title>
        <authorList>
            <person name="Deangelis K.PhD."/>
        </authorList>
    </citation>
    <scope>NUCLEOTIDE SEQUENCE [LARGE SCALE GENOMIC DNA]</scope>
    <source>
        <strain evidence="1">128R</strain>
    </source>
</reference>
<dbReference type="InterPro" id="IPR014718">
    <property type="entry name" value="GH-type_carb-bd"/>
</dbReference>
<comment type="caution">
    <text evidence="1">The sequence shown here is derived from an EMBL/GenBank/DDBJ whole genome shotgun (WGS) entry which is preliminary data.</text>
</comment>
<accession>A0A559SZ63</accession>
<gene>
    <name evidence="1" type="ORF">FHU10_0036</name>
</gene>
<proteinExistence type="predicted"/>